<evidence type="ECO:0008006" key="3">
    <source>
        <dbReference type="Google" id="ProtNLM"/>
    </source>
</evidence>
<sequence>MVLGHGTDLEGNDEPALDMLRGALPDLDPRLIRQALFRSGCILGNPDQELEAEAYATELFSHLENARRAHANLRHNRFN</sequence>
<keyword evidence="2" id="KW-1185">Reference proteome</keyword>
<dbReference type="EMBL" id="BAAANW010000014">
    <property type="protein sequence ID" value="GAA1571370.1"/>
    <property type="molecule type" value="Genomic_DNA"/>
</dbReference>
<accession>A0ABN2D770</accession>
<gene>
    <name evidence="1" type="ORF">GCM10009763_19020</name>
</gene>
<comment type="caution">
    <text evidence="1">The sequence shown here is derived from an EMBL/GenBank/DDBJ whole genome shotgun (WGS) entry which is preliminary data.</text>
</comment>
<dbReference type="Proteomes" id="UP001500350">
    <property type="component" value="Unassembled WGS sequence"/>
</dbReference>
<reference evidence="1 2" key="1">
    <citation type="journal article" date="2019" name="Int. J. Syst. Evol. Microbiol.">
        <title>The Global Catalogue of Microorganisms (GCM) 10K type strain sequencing project: providing services to taxonomists for standard genome sequencing and annotation.</title>
        <authorList>
            <consortium name="The Broad Institute Genomics Platform"/>
            <consortium name="The Broad Institute Genome Sequencing Center for Infectious Disease"/>
            <person name="Wu L."/>
            <person name="Ma J."/>
        </authorList>
    </citation>
    <scope>NUCLEOTIDE SEQUENCE [LARGE SCALE GENOMIC DNA]</scope>
    <source>
        <strain evidence="1 2">JCM 14589</strain>
    </source>
</reference>
<proteinExistence type="predicted"/>
<protein>
    <recommendedName>
        <fullName evidence="3">Tetratricopeptide repeat protein</fullName>
    </recommendedName>
</protein>
<name>A0ABN2D770_9MICO</name>
<evidence type="ECO:0000313" key="2">
    <source>
        <dbReference type="Proteomes" id="UP001500350"/>
    </source>
</evidence>
<organism evidence="1 2">
    <name type="scientific">Dermacoccus profundi</name>
    <dbReference type="NCBI Taxonomy" id="322602"/>
    <lineage>
        <taxon>Bacteria</taxon>
        <taxon>Bacillati</taxon>
        <taxon>Actinomycetota</taxon>
        <taxon>Actinomycetes</taxon>
        <taxon>Micrococcales</taxon>
        <taxon>Dermacoccaceae</taxon>
        <taxon>Dermacoccus</taxon>
    </lineage>
</organism>
<evidence type="ECO:0000313" key="1">
    <source>
        <dbReference type="EMBL" id="GAA1571370.1"/>
    </source>
</evidence>